<evidence type="ECO:0000313" key="1">
    <source>
        <dbReference type="EMBL" id="KZP08708.1"/>
    </source>
</evidence>
<dbReference type="AlphaFoldDB" id="A0A165XMP6"/>
<accession>A0A165XMP6</accession>
<proteinExistence type="predicted"/>
<name>A0A165XMP6_9AGAM</name>
<dbReference type="Proteomes" id="UP000076532">
    <property type="component" value="Unassembled WGS sequence"/>
</dbReference>
<keyword evidence="2" id="KW-1185">Reference proteome</keyword>
<protein>
    <submittedName>
        <fullName evidence="1">Uncharacterized protein</fullName>
    </submittedName>
</protein>
<sequence>MRDEKDENHGRKLMPCREYNASKLSGAYSYFPWTELRLVASESSDDPPPSSSLIPPFSA</sequence>
<gene>
    <name evidence="1" type="ORF">FIBSPDRAFT_874259</name>
</gene>
<reference evidence="1 2" key="1">
    <citation type="journal article" date="2016" name="Mol. Biol. Evol.">
        <title>Comparative Genomics of Early-Diverging Mushroom-Forming Fungi Provides Insights into the Origins of Lignocellulose Decay Capabilities.</title>
        <authorList>
            <person name="Nagy L.G."/>
            <person name="Riley R."/>
            <person name="Tritt A."/>
            <person name="Adam C."/>
            <person name="Daum C."/>
            <person name="Floudas D."/>
            <person name="Sun H."/>
            <person name="Yadav J.S."/>
            <person name="Pangilinan J."/>
            <person name="Larsson K.H."/>
            <person name="Matsuura K."/>
            <person name="Barry K."/>
            <person name="Labutti K."/>
            <person name="Kuo R."/>
            <person name="Ohm R.A."/>
            <person name="Bhattacharya S.S."/>
            <person name="Shirouzu T."/>
            <person name="Yoshinaga Y."/>
            <person name="Martin F.M."/>
            <person name="Grigoriev I.V."/>
            <person name="Hibbett D.S."/>
        </authorList>
    </citation>
    <scope>NUCLEOTIDE SEQUENCE [LARGE SCALE GENOMIC DNA]</scope>
    <source>
        <strain evidence="1 2">CBS 109695</strain>
    </source>
</reference>
<organism evidence="1 2">
    <name type="scientific">Athelia psychrophila</name>
    <dbReference type="NCBI Taxonomy" id="1759441"/>
    <lineage>
        <taxon>Eukaryota</taxon>
        <taxon>Fungi</taxon>
        <taxon>Dikarya</taxon>
        <taxon>Basidiomycota</taxon>
        <taxon>Agaricomycotina</taxon>
        <taxon>Agaricomycetes</taxon>
        <taxon>Agaricomycetidae</taxon>
        <taxon>Atheliales</taxon>
        <taxon>Atheliaceae</taxon>
        <taxon>Athelia</taxon>
    </lineage>
</organism>
<evidence type="ECO:0000313" key="2">
    <source>
        <dbReference type="Proteomes" id="UP000076532"/>
    </source>
</evidence>
<dbReference type="EMBL" id="KV417715">
    <property type="protein sequence ID" value="KZP08708.1"/>
    <property type="molecule type" value="Genomic_DNA"/>
</dbReference>